<dbReference type="Gene3D" id="2.150.10.10">
    <property type="entry name" value="Serralysin-like metalloprotease, C-terminal"/>
    <property type="match status" value="1"/>
</dbReference>
<accession>A0A931H1L1</accession>
<dbReference type="InterPro" id="IPR011049">
    <property type="entry name" value="Serralysin-like_metalloprot_C"/>
</dbReference>
<sequence length="361" mass="36477">MSFHLYQIDEIFSSADGTVQFIELAVGNFNGEHLLAGHPISVTSNGVKHTFTFPADLPSAATANTHVLIATQGFAALGIVTPDYVVPDGFLFTAGGTINYAGVDAVTYGALPGDGSHSISDTGTVMVASPTNFHGATGQLPTSTTFNGTEANDTLTGTSGNDVINGFGGNDSIAGAGGQDTVDGGSGTDTLVVQAADSAMTSLTAAHVAAAGIDVTLTGVERVSLTDKLVVFDTQPGDAAWQAMALLTAGFGQAGAMAQLDFWLGASHQGLSMPVLGQQLIDFYAPGVPNASLVAYLYNSIVGVAPDAATVDQYAGEIGAAKTFATQGDLLAFAANLSFNTDHMVGFVGSVPHLDHVAGGG</sequence>
<protein>
    <recommendedName>
        <fullName evidence="3">DUF4214 domain-containing protein</fullName>
    </recommendedName>
</protein>
<dbReference type="SUPFAM" id="SSF51120">
    <property type="entry name" value="beta-Roll"/>
    <property type="match status" value="1"/>
</dbReference>
<name>A0A931H1L1_9BURK</name>
<dbReference type="GO" id="GO:0005509">
    <property type="term" value="F:calcium ion binding"/>
    <property type="evidence" value="ECO:0007669"/>
    <property type="project" value="InterPro"/>
</dbReference>
<dbReference type="PRINTS" id="PR00313">
    <property type="entry name" value="CABNDNGRPT"/>
</dbReference>
<proteinExistence type="predicted"/>
<comment type="caution">
    <text evidence="1">The sequence shown here is derived from an EMBL/GenBank/DDBJ whole genome shotgun (WGS) entry which is preliminary data.</text>
</comment>
<dbReference type="AlphaFoldDB" id="A0A931H1L1"/>
<evidence type="ECO:0000313" key="1">
    <source>
        <dbReference type="EMBL" id="MBG9386873.1"/>
    </source>
</evidence>
<reference evidence="1" key="1">
    <citation type="submission" date="2020-11" db="EMBL/GenBank/DDBJ databases">
        <title>Bacterial whole genome sequence for Caenimonas sp. DR4.4.</title>
        <authorList>
            <person name="Le V."/>
            <person name="Ko S.-R."/>
            <person name="Ahn C.-Y."/>
            <person name="Oh H.-M."/>
        </authorList>
    </citation>
    <scope>NUCLEOTIDE SEQUENCE</scope>
    <source>
        <strain evidence="1">DR4.4</strain>
    </source>
</reference>
<dbReference type="EMBL" id="JADWYS010000001">
    <property type="protein sequence ID" value="MBG9386873.1"/>
    <property type="molecule type" value="Genomic_DNA"/>
</dbReference>
<dbReference type="InterPro" id="IPR001343">
    <property type="entry name" value="Hemolysn_Ca-bd"/>
</dbReference>
<dbReference type="Proteomes" id="UP000651050">
    <property type="component" value="Unassembled WGS sequence"/>
</dbReference>
<evidence type="ECO:0000313" key="2">
    <source>
        <dbReference type="Proteomes" id="UP000651050"/>
    </source>
</evidence>
<dbReference type="RefSeq" id="WP_196984832.1">
    <property type="nucleotide sequence ID" value="NZ_JADWYS010000001.1"/>
</dbReference>
<keyword evidence="2" id="KW-1185">Reference proteome</keyword>
<gene>
    <name evidence="1" type="ORF">I5803_02450</name>
</gene>
<dbReference type="Pfam" id="PF00353">
    <property type="entry name" value="HemolysinCabind"/>
    <property type="match status" value="1"/>
</dbReference>
<organism evidence="1 2">
    <name type="scientific">Caenimonas aquaedulcis</name>
    <dbReference type="NCBI Taxonomy" id="2793270"/>
    <lineage>
        <taxon>Bacteria</taxon>
        <taxon>Pseudomonadati</taxon>
        <taxon>Pseudomonadota</taxon>
        <taxon>Betaproteobacteria</taxon>
        <taxon>Burkholderiales</taxon>
        <taxon>Comamonadaceae</taxon>
        <taxon>Caenimonas</taxon>
    </lineage>
</organism>
<evidence type="ECO:0008006" key="3">
    <source>
        <dbReference type="Google" id="ProtNLM"/>
    </source>
</evidence>